<organism evidence="1 2">
    <name type="scientific">Sinorhizobium saheli</name>
    <dbReference type="NCBI Taxonomy" id="36856"/>
    <lineage>
        <taxon>Bacteria</taxon>
        <taxon>Pseudomonadati</taxon>
        <taxon>Pseudomonadota</taxon>
        <taxon>Alphaproteobacteria</taxon>
        <taxon>Hyphomicrobiales</taxon>
        <taxon>Rhizobiaceae</taxon>
        <taxon>Sinorhizobium/Ensifer group</taxon>
        <taxon>Sinorhizobium</taxon>
    </lineage>
</organism>
<dbReference type="RefSeq" id="WP_066879797.1">
    <property type="nucleotide sequence ID" value="NZ_LNQB01000102.1"/>
</dbReference>
<dbReference type="STRING" id="36856.ATB98_23760"/>
<protein>
    <submittedName>
        <fullName evidence="1">Uncharacterized protein</fullName>
    </submittedName>
</protein>
<dbReference type="Proteomes" id="UP000078507">
    <property type="component" value="Unassembled WGS sequence"/>
</dbReference>
<keyword evidence="2" id="KW-1185">Reference proteome</keyword>
<gene>
    <name evidence="1" type="ORF">ATB98_23760</name>
</gene>
<name>A0A178XGK3_SINSA</name>
<evidence type="ECO:0000313" key="2">
    <source>
        <dbReference type="Proteomes" id="UP000078507"/>
    </source>
</evidence>
<sequence length="74" mass="7642">MATVVVIGIEGEPGLWLADLTNGTVKPLDSVTGDLAVANNLRLQGGTIVKRVDFAVAVSSADKVFSGVFDGDRP</sequence>
<evidence type="ECO:0000313" key="1">
    <source>
        <dbReference type="EMBL" id="OAP34331.1"/>
    </source>
</evidence>
<accession>A0A178XGK3</accession>
<dbReference type="EMBL" id="LNQB01000102">
    <property type="protein sequence ID" value="OAP34331.1"/>
    <property type="molecule type" value="Genomic_DNA"/>
</dbReference>
<comment type="caution">
    <text evidence="1">The sequence shown here is derived from an EMBL/GenBank/DDBJ whole genome shotgun (WGS) entry which is preliminary data.</text>
</comment>
<dbReference type="OrthoDB" id="8420948at2"/>
<proteinExistence type="predicted"/>
<dbReference type="AlphaFoldDB" id="A0A178XGK3"/>
<reference evidence="1 2" key="1">
    <citation type="submission" date="2015-11" db="EMBL/GenBank/DDBJ databases">
        <title>Ensifer anhuiense sp. nov., an effective nitrogen fixation bacterium with Glycine soja.</title>
        <authorList>
            <person name="Yan H."/>
            <person name="Chen W."/>
        </authorList>
    </citation>
    <scope>NUCLEOTIDE SEQUENCE [LARGE SCALE GENOMIC DNA]</scope>
    <source>
        <strain evidence="1 2">LMG 7837</strain>
    </source>
</reference>